<accession>A0A6J6NN86</accession>
<dbReference type="InterPro" id="IPR011576">
    <property type="entry name" value="Pyridox_Oxase_N"/>
</dbReference>
<dbReference type="Gene3D" id="2.30.110.10">
    <property type="entry name" value="Electron Transport, Fmn-binding Protein, Chain A"/>
    <property type="match status" value="1"/>
</dbReference>
<dbReference type="PANTHER" id="PTHR39336:SF1">
    <property type="entry name" value="PYRIDOXAMINE PHOSPHATE OXIDASE FAMILY PROTEIN (AFU_ORTHOLOGUE AFUA_6G11440)"/>
    <property type="match status" value="1"/>
</dbReference>
<dbReference type="SUPFAM" id="SSF50475">
    <property type="entry name" value="FMN-binding split barrel"/>
    <property type="match status" value="1"/>
</dbReference>
<organism evidence="2">
    <name type="scientific">freshwater metagenome</name>
    <dbReference type="NCBI Taxonomy" id="449393"/>
    <lineage>
        <taxon>unclassified sequences</taxon>
        <taxon>metagenomes</taxon>
        <taxon>ecological metagenomes</taxon>
    </lineage>
</organism>
<gene>
    <name evidence="2" type="ORF">UFOPK2399_00487</name>
</gene>
<dbReference type="InterPro" id="IPR012349">
    <property type="entry name" value="Split_barrel_FMN-bd"/>
</dbReference>
<name>A0A6J6NN86_9ZZZZ</name>
<evidence type="ECO:0000259" key="1">
    <source>
        <dbReference type="Pfam" id="PF01243"/>
    </source>
</evidence>
<protein>
    <submittedName>
        <fullName evidence="2">Unannotated protein</fullName>
    </submittedName>
</protein>
<evidence type="ECO:0000313" key="2">
    <source>
        <dbReference type="EMBL" id="CAB4687867.1"/>
    </source>
</evidence>
<feature type="domain" description="Pyridoxamine 5'-phosphate oxidase N-terminal" evidence="1">
    <location>
        <begin position="8"/>
        <end position="100"/>
    </location>
</feature>
<dbReference type="AlphaFoldDB" id="A0A6J6NN86"/>
<dbReference type="Pfam" id="PF01243">
    <property type="entry name" value="PNPOx_N"/>
    <property type="match status" value="1"/>
</dbReference>
<dbReference type="PANTHER" id="PTHR39336">
    <property type="entry name" value="PYRIDOXAMINE PHOSPHATE OXIDASE FAMILY PROTEIN (AFU_ORTHOLOGUE AFUA_6G11440)"/>
    <property type="match status" value="1"/>
</dbReference>
<sequence length="170" mass="18787">MGKVLPRIDDALATWMKRQHLYFVATAPADGGHVNLSPKGPIGTFRVIDDHTVEYDDRVGSGAETAAHLRNDGRICVMFCAFDEPPRIVRLHGRGELLPHTDPGPGGARSIVRVHVDRVSDSCGFGVPLMEYVSERTQFERWVASKTDDDLRAYVAEKNSRSLDGLPAFD</sequence>
<dbReference type="EMBL" id="CAEZXP010000001">
    <property type="protein sequence ID" value="CAB4687867.1"/>
    <property type="molecule type" value="Genomic_DNA"/>
</dbReference>
<proteinExistence type="predicted"/>
<reference evidence="2" key="1">
    <citation type="submission" date="2020-05" db="EMBL/GenBank/DDBJ databases">
        <authorList>
            <person name="Chiriac C."/>
            <person name="Salcher M."/>
            <person name="Ghai R."/>
            <person name="Kavagutti S V."/>
        </authorList>
    </citation>
    <scope>NUCLEOTIDE SEQUENCE</scope>
</reference>